<evidence type="ECO:0000256" key="5">
    <source>
        <dbReference type="ARBA" id="ARBA00023242"/>
    </source>
</evidence>
<dbReference type="GO" id="GO:0008270">
    <property type="term" value="F:zinc ion binding"/>
    <property type="evidence" value="ECO:0007669"/>
    <property type="project" value="UniProtKB-KW"/>
</dbReference>
<organism evidence="11 12">
    <name type="scientific">Steinernema carpocapsae</name>
    <name type="common">Entomopathogenic nematode</name>
    <dbReference type="NCBI Taxonomy" id="34508"/>
    <lineage>
        <taxon>Eukaryota</taxon>
        <taxon>Metazoa</taxon>
        <taxon>Ecdysozoa</taxon>
        <taxon>Nematoda</taxon>
        <taxon>Chromadorea</taxon>
        <taxon>Rhabditida</taxon>
        <taxon>Tylenchina</taxon>
        <taxon>Panagrolaimomorpha</taxon>
        <taxon>Strongyloidoidea</taxon>
        <taxon>Steinernematidae</taxon>
        <taxon>Steinernema</taxon>
    </lineage>
</organism>
<reference evidence="11 12" key="1">
    <citation type="journal article" date="2015" name="Genome Biol.">
        <title>Comparative genomics of Steinernema reveals deeply conserved gene regulatory networks.</title>
        <authorList>
            <person name="Dillman A.R."/>
            <person name="Macchietto M."/>
            <person name="Porter C.F."/>
            <person name="Rogers A."/>
            <person name="Williams B."/>
            <person name="Antoshechkin I."/>
            <person name="Lee M.M."/>
            <person name="Goodwin Z."/>
            <person name="Lu X."/>
            <person name="Lewis E.E."/>
            <person name="Goodrich-Blair H."/>
            <person name="Stock S.P."/>
            <person name="Adams B.J."/>
            <person name="Sternberg P.W."/>
            <person name="Mortazavi A."/>
        </authorList>
    </citation>
    <scope>NUCLEOTIDE SEQUENCE [LARGE SCALE GENOMIC DNA]</scope>
    <source>
        <strain evidence="11 12">ALL</strain>
    </source>
</reference>
<evidence type="ECO:0000313" key="11">
    <source>
        <dbReference type="EMBL" id="TKR96732.1"/>
    </source>
</evidence>
<dbReference type="Pfam" id="PF00641">
    <property type="entry name" value="Zn_ribbon_RanBP"/>
    <property type="match status" value="1"/>
</dbReference>
<dbReference type="AlphaFoldDB" id="A0A4U5PJ56"/>
<dbReference type="SMART" id="SM00360">
    <property type="entry name" value="RRM"/>
    <property type="match status" value="2"/>
</dbReference>
<feature type="region of interest" description="Disordered" evidence="8">
    <location>
        <begin position="646"/>
        <end position="725"/>
    </location>
</feature>
<keyword evidence="4" id="KW-0862">Zinc</keyword>
<evidence type="ECO:0000256" key="7">
    <source>
        <dbReference type="PROSITE-ProRule" id="PRU00322"/>
    </source>
</evidence>
<dbReference type="Gene3D" id="3.30.70.330">
    <property type="match status" value="2"/>
</dbReference>
<feature type="compositionally biased region" description="Polar residues" evidence="8">
    <location>
        <begin position="529"/>
        <end position="538"/>
    </location>
</feature>
<dbReference type="PROSITE" id="PS50102">
    <property type="entry name" value="RRM"/>
    <property type="match status" value="2"/>
</dbReference>
<keyword evidence="12" id="KW-1185">Reference proteome</keyword>
<feature type="region of interest" description="Disordered" evidence="8">
    <location>
        <begin position="513"/>
        <end position="558"/>
    </location>
</feature>
<dbReference type="Pfam" id="PF17780">
    <property type="entry name" value="OCRE"/>
    <property type="match status" value="1"/>
</dbReference>
<protein>
    <recommendedName>
        <fullName evidence="13">RanBP2-type domain-containing protein</fullName>
    </recommendedName>
</protein>
<evidence type="ECO:0000256" key="8">
    <source>
        <dbReference type="SAM" id="MobiDB-lite"/>
    </source>
</evidence>
<keyword evidence="2" id="KW-0479">Metal-binding</keyword>
<evidence type="ECO:0000256" key="2">
    <source>
        <dbReference type="ARBA" id="ARBA00022723"/>
    </source>
</evidence>
<dbReference type="Pfam" id="PF00076">
    <property type="entry name" value="RRM_1"/>
    <property type="match status" value="1"/>
</dbReference>
<keyword evidence="6" id="KW-0694">RNA-binding</keyword>
<name>A0A4U5PJ56_STECR</name>
<dbReference type="InterPro" id="IPR041591">
    <property type="entry name" value="OCRE"/>
</dbReference>
<evidence type="ECO:0000256" key="4">
    <source>
        <dbReference type="ARBA" id="ARBA00022833"/>
    </source>
</evidence>
<evidence type="ECO:0000259" key="10">
    <source>
        <dbReference type="PROSITE" id="PS50199"/>
    </source>
</evidence>
<feature type="domain" description="RRM" evidence="9">
    <location>
        <begin position="289"/>
        <end position="365"/>
    </location>
</feature>
<dbReference type="STRING" id="34508.A0A4U5PJ56"/>
<feature type="compositionally biased region" description="Basic and acidic residues" evidence="8">
    <location>
        <begin position="539"/>
        <end position="558"/>
    </location>
</feature>
<feature type="domain" description="RanBP2-type" evidence="10">
    <location>
        <begin position="242"/>
        <end position="271"/>
    </location>
</feature>
<dbReference type="GO" id="GO:0005634">
    <property type="term" value="C:nucleus"/>
    <property type="evidence" value="ECO:0007669"/>
    <property type="project" value="UniProtKB-SubCell"/>
</dbReference>
<evidence type="ECO:0000313" key="12">
    <source>
        <dbReference type="Proteomes" id="UP000298663"/>
    </source>
</evidence>
<reference evidence="11 12" key="2">
    <citation type="journal article" date="2019" name="G3 (Bethesda)">
        <title>Hybrid Assembly of the Genome of the Entomopathogenic Nematode Steinernema carpocapsae Identifies the X-Chromosome.</title>
        <authorList>
            <person name="Serra L."/>
            <person name="Macchietto M."/>
            <person name="Macias-Munoz A."/>
            <person name="McGill C.J."/>
            <person name="Rodriguez I.M."/>
            <person name="Rodriguez B."/>
            <person name="Murad R."/>
            <person name="Mortazavi A."/>
        </authorList>
    </citation>
    <scope>NUCLEOTIDE SEQUENCE [LARGE SCALE GENOMIC DNA]</scope>
    <source>
        <strain evidence="11 12">ALL</strain>
    </source>
</reference>
<dbReference type="Proteomes" id="UP000298663">
    <property type="component" value="Unassembled WGS sequence"/>
</dbReference>
<dbReference type="InterPro" id="IPR012677">
    <property type="entry name" value="Nucleotide-bd_a/b_plait_sf"/>
</dbReference>
<dbReference type="InterPro" id="IPR036443">
    <property type="entry name" value="Znf_RanBP2_sf"/>
</dbReference>
<dbReference type="SUPFAM" id="SSF90209">
    <property type="entry name" value="Ran binding protein zinc finger-like"/>
    <property type="match status" value="1"/>
</dbReference>
<dbReference type="PROSITE" id="PS50199">
    <property type="entry name" value="ZF_RANBP2_2"/>
    <property type="match status" value="1"/>
</dbReference>
<evidence type="ECO:0000256" key="1">
    <source>
        <dbReference type="ARBA" id="ARBA00004123"/>
    </source>
</evidence>
<dbReference type="Gene3D" id="4.10.1060.10">
    <property type="entry name" value="Zinc finger, RanBP2-type"/>
    <property type="match status" value="1"/>
</dbReference>
<dbReference type="SUPFAM" id="SSF54928">
    <property type="entry name" value="RNA-binding domain, RBD"/>
    <property type="match status" value="1"/>
</dbReference>
<keyword evidence="5" id="KW-0539">Nucleus</keyword>
<feature type="region of interest" description="Disordered" evidence="8">
    <location>
        <begin position="570"/>
        <end position="616"/>
    </location>
</feature>
<sequence>MHCRVTISVPTLCSIPCIAFASRSTSASSPFPSIFHLPFCRFSKCVLQAVGTTTTATATARAEEAAAAVTENVRRTLPPPPDADLDRDLMSETETEEADVAVLAQEVRSATADRHEAVAHLYQFSSSTYTRESSSWSSEGSQPTYKIAITVLPPHFERDELAEYIARQGFSPTDIRVVRKPQQGGTKVFAFVDFATVDGAQQWMDYNKGYFELNDGFRAKMEYARENQYTASVAQQAVDRKRAGDWNCAKCTINNFNKRTSCFKCGTSREASEEMDRKGCGMIGTTPCDTLLVRELPSGCSEDSLMQELSQYTTIPILRVSLAESRRYGFLQMRSVEEAGYLLSTFTISAPIIGNCAVIFNYSRQSLNRILLADSVTSMKQQSRVSSTAIAQDGVNAAAQLAQNALQIAQMGKNMDPYANFPTVPTPFGTFPQYSICPQKSTFHFDPNTGYYYDAMTGLYFDSNTEYFFNPQQQSWMFWSVKYMTFIPCEGGDVEVKRQLHEQSRASLGAFQPHQLPQEPPLPPGDPASASTEQQAEETASKPEKAKTAADVQKEMAKWAKRQEKVKLSFSKPSGLEKSQESSSKAWQVDSDDESQSNDAPAPVRPTSQQEEKKPEAFNEAVFIDYSKKSCLLCRRVFNNVETLDKHVQQSDLHKKNLQQKRSEHQQQPVAELRPPPETNAVFVKLQYRDRAKERREQHGLDPGLREEDAISGNGRSLGRSPRGD</sequence>
<dbReference type="CDD" id="cd16162">
    <property type="entry name" value="OCRE_RBM5_like"/>
    <property type="match status" value="1"/>
</dbReference>
<dbReference type="GO" id="GO:0003723">
    <property type="term" value="F:RNA binding"/>
    <property type="evidence" value="ECO:0007669"/>
    <property type="project" value="UniProtKB-UniRule"/>
</dbReference>
<dbReference type="InterPro" id="IPR001876">
    <property type="entry name" value="Znf_RanBP2"/>
</dbReference>
<feature type="domain" description="RRM" evidence="9">
    <location>
        <begin position="145"/>
        <end position="226"/>
    </location>
</feature>
<keyword evidence="3 7" id="KW-0863">Zinc-finger</keyword>
<proteinExistence type="predicted"/>
<comment type="caution">
    <text evidence="11">The sequence shown here is derived from an EMBL/GenBank/DDBJ whole genome shotgun (WGS) entry which is preliminary data.</text>
</comment>
<dbReference type="EMBL" id="AZBU02000002">
    <property type="protein sequence ID" value="TKR96732.1"/>
    <property type="molecule type" value="Genomic_DNA"/>
</dbReference>
<dbReference type="PROSITE" id="PS01358">
    <property type="entry name" value="ZF_RANBP2_1"/>
    <property type="match status" value="1"/>
</dbReference>
<dbReference type="InterPro" id="IPR035979">
    <property type="entry name" value="RBD_domain_sf"/>
</dbReference>
<dbReference type="PANTHER" id="PTHR13948">
    <property type="entry name" value="RNA-BINDING PROTEIN"/>
    <property type="match status" value="1"/>
</dbReference>
<evidence type="ECO:0008006" key="13">
    <source>
        <dbReference type="Google" id="ProtNLM"/>
    </source>
</evidence>
<dbReference type="InterPro" id="IPR000504">
    <property type="entry name" value="RRM_dom"/>
</dbReference>
<gene>
    <name evidence="11" type="ORF">L596_010710</name>
</gene>
<feature type="compositionally biased region" description="Basic and acidic residues" evidence="8">
    <location>
        <begin position="646"/>
        <end position="665"/>
    </location>
</feature>
<evidence type="ECO:0000259" key="9">
    <source>
        <dbReference type="PROSITE" id="PS50102"/>
    </source>
</evidence>
<dbReference type="SMART" id="SM00547">
    <property type="entry name" value="ZnF_RBZ"/>
    <property type="match status" value="1"/>
</dbReference>
<feature type="compositionally biased region" description="Basic and acidic residues" evidence="8">
    <location>
        <begin position="687"/>
        <end position="709"/>
    </location>
</feature>
<dbReference type="PANTHER" id="PTHR13948:SF3">
    <property type="entry name" value="FI21118P1"/>
    <property type="match status" value="1"/>
</dbReference>
<evidence type="ECO:0000256" key="3">
    <source>
        <dbReference type="ARBA" id="ARBA00022771"/>
    </source>
</evidence>
<accession>A0A4U5PJ56</accession>
<comment type="subcellular location">
    <subcellularLocation>
        <location evidence="1">Nucleus</location>
    </subcellularLocation>
</comment>
<evidence type="ECO:0000256" key="6">
    <source>
        <dbReference type="PROSITE-ProRule" id="PRU00176"/>
    </source>
</evidence>
<dbReference type="GO" id="GO:0000398">
    <property type="term" value="P:mRNA splicing, via spliceosome"/>
    <property type="evidence" value="ECO:0007669"/>
    <property type="project" value="TreeGrafter"/>
</dbReference>
<dbReference type="OrthoDB" id="29221at2759"/>